<reference evidence="2" key="1">
    <citation type="journal article" date="2019" name="Int. J. Syst. Evol. Microbiol.">
        <title>The Global Catalogue of Microorganisms (GCM) 10K type strain sequencing project: providing services to taxonomists for standard genome sequencing and annotation.</title>
        <authorList>
            <consortium name="The Broad Institute Genomics Platform"/>
            <consortium name="The Broad Institute Genome Sequencing Center for Infectious Disease"/>
            <person name="Wu L."/>
            <person name="Ma J."/>
        </authorList>
    </citation>
    <scope>NUCLEOTIDE SEQUENCE [LARGE SCALE GENOMIC DNA]</scope>
    <source>
        <strain evidence="2">XZYJ18</strain>
    </source>
</reference>
<proteinExistence type="predicted"/>
<evidence type="ECO:0000313" key="1">
    <source>
        <dbReference type="EMBL" id="MFC5137051.1"/>
    </source>
</evidence>
<gene>
    <name evidence="1" type="ORF">ACFPK1_02315</name>
</gene>
<keyword evidence="2" id="KW-1185">Reference proteome</keyword>
<accession>A0ABV9Z695</accession>
<name>A0ABV9Z695_9PSEU</name>
<protein>
    <recommendedName>
        <fullName evidence="3">PE family protein</fullName>
    </recommendedName>
</protein>
<evidence type="ECO:0000313" key="2">
    <source>
        <dbReference type="Proteomes" id="UP001596175"/>
    </source>
</evidence>
<sequence>MTQPVPVGGGSFEVDISRAPEAIRELEQAKVELEGIKRDAFYLGQMAPPTNDLVTRDAARVLGDKAAFGPTSFISAVTQGIEEITRMIEALQLSFAEYERSDDEARSGLS</sequence>
<evidence type="ECO:0008006" key="3">
    <source>
        <dbReference type="Google" id="ProtNLM"/>
    </source>
</evidence>
<dbReference type="EMBL" id="JBHSKG010000001">
    <property type="protein sequence ID" value="MFC5137051.1"/>
    <property type="molecule type" value="Genomic_DNA"/>
</dbReference>
<organism evidence="1 2">
    <name type="scientific">Actinomycetospora rhizophila</name>
    <dbReference type="NCBI Taxonomy" id="1416876"/>
    <lineage>
        <taxon>Bacteria</taxon>
        <taxon>Bacillati</taxon>
        <taxon>Actinomycetota</taxon>
        <taxon>Actinomycetes</taxon>
        <taxon>Pseudonocardiales</taxon>
        <taxon>Pseudonocardiaceae</taxon>
        <taxon>Actinomycetospora</taxon>
    </lineage>
</organism>
<dbReference type="Proteomes" id="UP001596175">
    <property type="component" value="Unassembled WGS sequence"/>
</dbReference>
<dbReference type="RefSeq" id="WP_378019270.1">
    <property type="nucleotide sequence ID" value="NZ_JBHSKG010000001.1"/>
</dbReference>
<comment type="caution">
    <text evidence="1">The sequence shown here is derived from an EMBL/GenBank/DDBJ whole genome shotgun (WGS) entry which is preliminary data.</text>
</comment>